<name>A0ABY4YUW2_9MICO</name>
<keyword evidence="3" id="KW-0547">Nucleotide-binding</keyword>
<accession>A0ABY4YUW2</accession>
<dbReference type="Pfam" id="PF00005">
    <property type="entry name" value="ABC_tran"/>
    <property type="match status" value="1"/>
</dbReference>
<dbReference type="InterPro" id="IPR050763">
    <property type="entry name" value="ABC_transporter_ATP-binding"/>
</dbReference>
<evidence type="ECO:0000259" key="6">
    <source>
        <dbReference type="PROSITE" id="PS50893"/>
    </source>
</evidence>
<dbReference type="Gene3D" id="3.40.50.300">
    <property type="entry name" value="P-loop containing nucleotide triphosphate hydrolases"/>
    <property type="match status" value="1"/>
</dbReference>
<dbReference type="InterPro" id="IPR027417">
    <property type="entry name" value="P-loop_NTPase"/>
</dbReference>
<proteinExistence type="predicted"/>
<dbReference type="InterPro" id="IPR003439">
    <property type="entry name" value="ABC_transporter-like_ATP-bd"/>
</dbReference>
<evidence type="ECO:0000256" key="4">
    <source>
        <dbReference type="ARBA" id="ARBA00022840"/>
    </source>
</evidence>
<keyword evidence="2" id="KW-0813">Transport</keyword>
<evidence type="ECO:0000256" key="1">
    <source>
        <dbReference type="ARBA" id="ARBA00004202"/>
    </source>
</evidence>
<dbReference type="SMART" id="SM00382">
    <property type="entry name" value="AAA"/>
    <property type="match status" value="1"/>
</dbReference>
<dbReference type="RefSeq" id="WP_252593763.1">
    <property type="nucleotide sequence ID" value="NZ_CP099489.1"/>
</dbReference>
<dbReference type="PROSITE" id="PS50893">
    <property type="entry name" value="ABC_TRANSPORTER_2"/>
    <property type="match status" value="1"/>
</dbReference>
<keyword evidence="8" id="KW-1185">Reference proteome</keyword>
<dbReference type="InterPro" id="IPR003593">
    <property type="entry name" value="AAA+_ATPase"/>
</dbReference>
<evidence type="ECO:0000256" key="3">
    <source>
        <dbReference type="ARBA" id="ARBA00022741"/>
    </source>
</evidence>
<evidence type="ECO:0000256" key="5">
    <source>
        <dbReference type="ARBA" id="ARBA00023251"/>
    </source>
</evidence>
<evidence type="ECO:0000313" key="8">
    <source>
        <dbReference type="Proteomes" id="UP001056455"/>
    </source>
</evidence>
<keyword evidence="4 7" id="KW-0067">ATP-binding</keyword>
<dbReference type="Proteomes" id="UP001056455">
    <property type="component" value="Chromosome"/>
</dbReference>
<dbReference type="CDD" id="cd03230">
    <property type="entry name" value="ABC_DR_subfamily_A"/>
    <property type="match status" value="1"/>
</dbReference>
<dbReference type="PANTHER" id="PTHR42711:SF19">
    <property type="entry name" value="DOXORUBICIN RESISTANCE ATP-BINDING PROTEIN DRRA"/>
    <property type="match status" value="1"/>
</dbReference>
<reference evidence="7" key="1">
    <citation type="submission" date="2022-06" db="EMBL/GenBank/DDBJ databases">
        <title>Ornithinimicrobium HY1793.</title>
        <authorList>
            <person name="Huang Y."/>
        </authorList>
    </citation>
    <scope>NUCLEOTIDE SEQUENCE</scope>
    <source>
        <strain evidence="7">HY1793</strain>
    </source>
</reference>
<protein>
    <submittedName>
        <fullName evidence="7">ABC transporter ATP-binding protein</fullName>
    </submittedName>
</protein>
<keyword evidence="5" id="KW-0046">Antibiotic resistance</keyword>
<dbReference type="GO" id="GO:0005524">
    <property type="term" value="F:ATP binding"/>
    <property type="evidence" value="ECO:0007669"/>
    <property type="project" value="UniProtKB-KW"/>
</dbReference>
<evidence type="ECO:0000256" key="2">
    <source>
        <dbReference type="ARBA" id="ARBA00022448"/>
    </source>
</evidence>
<sequence length="253" mass="27242">MTTPALSIRGVRRTFGAKVAVDDVDLTIDAGTFTGLLGPNGAGKSTLIACTVGLDRPDAGTAEVFGRDVWDEPDEARRLMGVLPDNLALPEYLSGRELLGHWGRLHGLDAAEVDSRADSLLRVLELDGSAERTLVLDYSTGMRKKIGIAVALIHRPRLLVLDEPFEAVDPLSAIAIRRILQSFVASGGSVVMSSHSMLLVESLCDVVSILVSGQLVLDEPMAQIRQRGTLEEVFIEAAGQPQDHTHDELSWLA</sequence>
<dbReference type="EMBL" id="CP099489">
    <property type="protein sequence ID" value="USQ80387.1"/>
    <property type="molecule type" value="Genomic_DNA"/>
</dbReference>
<comment type="subcellular location">
    <subcellularLocation>
        <location evidence="1">Cell membrane</location>
        <topology evidence="1">Peripheral membrane protein</topology>
    </subcellularLocation>
</comment>
<gene>
    <name evidence="7" type="ORF">NF556_01600</name>
</gene>
<feature type="domain" description="ABC transporter" evidence="6">
    <location>
        <begin position="6"/>
        <end position="237"/>
    </location>
</feature>
<dbReference type="PANTHER" id="PTHR42711">
    <property type="entry name" value="ABC TRANSPORTER ATP-BINDING PROTEIN"/>
    <property type="match status" value="1"/>
</dbReference>
<organism evidence="7 8">
    <name type="scientific">Ornithinimicrobium faecis</name>
    <dbReference type="NCBI Taxonomy" id="2934158"/>
    <lineage>
        <taxon>Bacteria</taxon>
        <taxon>Bacillati</taxon>
        <taxon>Actinomycetota</taxon>
        <taxon>Actinomycetes</taxon>
        <taxon>Micrococcales</taxon>
        <taxon>Ornithinimicrobiaceae</taxon>
        <taxon>Ornithinimicrobium</taxon>
    </lineage>
</organism>
<dbReference type="SUPFAM" id="SSF52540">
    <property type="entry name" value="P-loop containing nucleoside triphosphate hydrolases"/>
    <property type="match status" value="1"/>
</dbReference>
<evidence type="ECO:0000313" key="7">
    <source>
        <dbReference type="EMBL" id="USQ80387.1"/>
    </source>
</evidence>